<feature type="transmembrane region" description="Helical" evidence="1">
    <location>
        <begin position="12"/>
        <end position="32"/>
    </location>
</feature>
<organism evidence="2 3">
    <name type="scientific">Dendrosporobacter quercicolus</name>
    <dbReference type="NCBI Taxonomy" id="146817"/>
    <lineage>
        <taxon>Bacteria</taxon>
        <taxon>Bacillati</taxon>
        <taxon>Bacillota</taxon>
        <taxon>Negativicutes</taxon>
        <taxon>Selenomonadales</taxon>
        <taxon>Sporomusaceae</taxon>
        <taxon>Dendrosporobacter</taxon>
    </lineage>
</organism>
<dbReference type="RefSeq" id="WP_139164420.1">
    <property type="nucleotide sequence ID" value="NZ_FNHB01000001.1"/>
</dbReference>
<keyword evidence="3" id="KW-1185">Reference proteome</keyword>
<dbReference type="OrthoDB" id="1682626at2"/>
<dbReference type="STRING" id="146817.SAMN04488502_101324"/>
<dbReference type="Proteomes" id="UP000214880">
    <property type="component" value="Unassembled WGS sequence"/>
</dbReference>
<evidence type="ECO:0000313" key="2">
    <source>
        <dbReference type="EMBL" id="SDL60329.1"/>
    </source>
</evidence>
<keyword evidence="1" id="KW-0812">Transmembrane</keyword>
<keyword evidence="1" id="KW-0472">Membrane</keyword>
<accession>A0A1G9LE98</accession>
<proteinExistence type="predicted"/>
<name>A0A1G9LE98_9FIRM</name>
<dbReference type="EMBL" id="FNHB01000001">
    <property type="protein sequence ID" value="SDL60329.1"/>
    <property type="molecule type" value="Genomic_DNA"/>
</dbReference>
<reference evidence="2 3" key="1">
    <citation type="submission" date="2016-10" db="EMBL/GenBank/DDBJ databases">
        <authorList>
            <person name="de Groot N.N."/>
        </authorList>
    </citation>
    <scope>NUCLEOTIDE SEQUENCE [LARGE SCALE GENOMIC DNA]</scope>
    <source>
        <strain evidence="2 3">DSM 1736</strain>
    </source>
</reference>
<keyword evidence="1" id="KW-1133">Transmembrane helix</keyword>
<evidence type="ECO:0008006" key="4">
    <source>
        <dbReference type="Google" id="ProtNLM"/>
    </source>
</evidence>
<gene>
    <name evidence="2" type="ORF">SAMN04488502_101324</name>
</gene>
<evidence type="ECO:0000256" key="1">
    <source>
        <dbReference type="SAM" id="Phobius"/>
    </source>
</evidence>
<sequence>MSVRCQQGFLMLEVLTAVVMMMALAAIAGLILQSVRLTAAAADHTTAVNLAQQQLEELKSAEGDCRLVSAARPVIINNRQFLIETVAEDSAEHSQLTKVTVTVSWHRQAGRSLELIMLYDFHPSTLSALQR</sequence>
<protein>
    <recommendedName>
        <fullName evidence="4">Prepilin-type N-terminal cleavage/methylation domain-containing protein</fullName>
    </recommendedName>
</protein>
<dbReference type="AlphaFoldDB" id="A0A1G9LE98"/>
<evidence type="ECO:0000313" key="3">
    <source>
        <dbReference type="Proteomes" id="UP000214880"/>
    </source>
</evidence>